<name>A0ABY3CXE4_9PSED</name>
<evidence type="ECO:0000313" key="1">
    <source>
        <dbReference type="EMBL" id="TRZ57062.1"/>
    </source>
</evidence>
<protein>
    <recommendedName>
        <fullName evidence="3">Phage protein</fullName>
    </recommendedName>
</protein>
<organism evidence="1 2">
    <name type="scientific">Pseudomonas alloputida</name>
    <dbReference type="NCBI Taxonomy" id="1940621"/>
    <lineage>
        <taxon>Bacteria</taxon>
        <taxon>Pseudomonadati</taxon>
        <taxon>Pseudomonadota</taxon>
        <taxon>Gammaproteobacteria</taxon>
        <taxon>Pseudomonadales</taxon>
        <taxon>Pseudomonadaceae</taxon>
        <taxon>Pseudomonas</taxon>
    </lineage>
</organism>
<evidence type="ECO:0000313" key="2">
    <source>
        <dbReference type="Proteomes" id="UP001165882"/>
    </source>
</evidence>
<accession>A0ABY3CXE4</accession>
<sequence>MRVRFADDRTHSDYLLFLAGYKAGTVDGEECECQRHHPINAEGFKPEISTPLHGMHYAGAAGRHNLNQVERCKPDLNITLSEAEHGSHSAAREVLTERVRQIMVEGYTPEQDDQYTIGQLADAASAYAVWAHIWNLPGAECTHTPALWPWAPETWKPQSQRQMLIKAGALILAELERLDRQQAQEVAHG</sequence>
<reference evidence="1 2" key="1">
    <citation type="journal article" date="2019" name="Biocontrol Sci. Technol.">
        <title>Pseudomonas putida strain B2017 produced as technical grade active ingredient controls fungal and bacterial crop diseases.</title>
        <authorList>
            <person name="Oliver C."/>
            <person name="Hernandez I."/>
            <person name="Caminal M."/>
            <person name="Lara J.M."/>
            <person name="Fernandez C."/>
        </authorList>
    </citation>
    <scope>NUCLEOTIDE SEQUENCE [LARGE SCALE GENOMIC DNA]</scope>
    <source>
        <strain evidence="1 2">B2017</strain>
    </source>
</reference>
<comment type="caution">
    <text evidence="1">The sequence shown here is derived from an EMBL/GenBank/DDBJ whole genome shotgun (WGS) entry which is preliminary data.</text>
</comment>
<keyword evidence="2" id="KW-1185">Reference proteome</keyword>
<dbReference type="Proteomes" id="UP001165882">
    <property type="component" value="Unassembled WGS sequence"/>
</dbReference>
<proteinExistence type="predicted"/>
<evidence type="ECO:0008006" key="3">
    <source>
        <dbReference type="Google" id="ProtNLM"/>
    </source>
</evidence>
<dbReference type="RefSeq" id="WP_144000686.1">
    <property type="nucleotide sequence ID" value="NZ_QWEF01000020.1"/>
</dbReference>
<gene>
    <name evidence="1" type="ORF">DZA28_29980</name>
</gene>
<dbReference type="EMBL" id="QWEF01000020">
    <property type="protein sequence ID" value="TRZ57062.1"/>
    <property type="molecule type" value="Genomic_DNA"/>
</dbReference>